<dbReference type="RefSeq" id="WP_093005603.1">
    <property type="nucleotide sequence ID" value="NZ_FNBC01000004.1"/>
</dbReference>
<proteinExistence type="predicted"/>
<dbReference type="Proteomes" id="UP000199446">
    <property type="component" value="Unassembled WGS sequence"/>
</dbReference>
<keyword evidence="2" id="KW-1185">Reference proteome</keyword>
<evidence type="ECO:0000313" key="1">
    <source>
        <dbReference type="EMBL" id="SDE57976.1"/>
    </source>
</evidence>
<evidence type="ECO:0000313" key="2">
    <source>
        <dbReference type="Proteomes" id="UP000199446"/>
    </source>
</evidence>
<name>A0A1G7E3D8_9DEIN</name>
<protein>
    <submittedName>
        <fullName evidence="1">Uncharacterized protein</fullName>
    </submittedName>
</protein>
<sequence length="200" mass="23025">MTDRPATYLYLYRYRFAGEEAGEGRLEVRPQGEGVKATLVAEVNLPLSRTRQRWLTETDREGFSRYFSERVEAREARVFTVERLEEEGVVLVTQGKESLALPYLVPYHDPLSLLLALPRLSLEPGEVARFPMPGGRAYVERLPDLEVEGRLRAHYRLRPGLTLVQLEEGLPVRLAQQVGDHVFEAVLEGVEEPKRRRRWV</sequence>
<organism evidence="1 2">
    <name type="scientific">Thermus arciformis</name>
    <dbReference type="NCBI Taxonomy" id="482827"/>
    <lineage>
        <taxon>Bacteria</taxon>
        <taxon>Thermotogati</taxon>
        <taxon>Deinococcota</taxon>
        <taxon>Deinococci</taxon>
        <taxon>Thermales</taxon>
        <taxon>Thermaceae</taxon>
        <taxon>Thermus</taxon>
    </lineage>
</organism>
<dbReference type="STRING" id="482827.SAMN04488243_10469"/>
<accession>A0A1G7E3D8</accession>
<reference evidence="2" key="1">
    <citation type="submission" date="2016-10" db="EMBL/GenBank/DDBJ databases">
        <authorList>
            <person name="Varghese N."/>
            <person name="Submissions S."/>
        </authorList>
    </citation>
    <scope>NUCLEOTIDE SEQUENCE [LARGE SCALE GENOMIC DNA]</scope>
    <source>
        <strain evidence="2">CGMCC 1.6992</strain>
    </source>
</reference>
<dbReference type="OrthoDB" id="25556at2"/>
<gene>
    <name evidence="1" type="ORF">SAMN04488243_10469</name>
</gene>
<dbReference type="EMBL" id="FNBC01000004">
    <property type="protein sequence ID" value="SDE57976.1"/>
    <property type="molecule type" value="Genomic_DNA"/>
</dbReference>
<dbReference type="AlphaFoldDB" id="A0A1G7E3D8"/>